<sequence>MAFRPVFQVFACYITVCFLLCYSEAGDSVPFITWSNQKYLEDIPSQSVGQIVDRDFLLSTCIQKIMENEQNQVVMVFSFNQLSIDDISRYGGAYLQNSEGGSLKNFMHSYQTSASHLTMEMVEPVPLKAIEEKAVGPIIKYTKGWSSELVQDQENVLLIPLELSTDRAVSLQNADNLIKKLIDEVVAMGKKFTAILTASHPSKISASRDQEPLIQMGRHLLQTTDGDVNTSYSLVHFNDSNCHGLLYVANIAVAVPGNDTWLNVSNGPWDTATSKCTKNSTTFVMKTTGKEVESFMLTLSSSSSSYFWNFLSSSAKFTVEGKSYDVNFKINTPQTPQKFSFHCGIESFGTKKDGRVKLTNFQVQPFNVSDTLPRFSRANDCVGFFTPGIWMGLVTTLILVFILYFGVSMLASLTVMDQFDDPKGKTITVNVSD</sequence>
<evidence type="ECO:0000256" key="1">
    <source>
        <dbReference type="ARBA" id="ARBA00004167"/>
    </source>
</evidence>
<dbReference type="Pfam" id="PF05827">
    <property type="entry name" value="VAS1_LD"/>
    <property type="match status" value="1"/>
</dbReference>
<evidence type="ECO:0008006" key="12">
    <source>
        <dbReference type="Google" id="ProtNLM"/>
    </source>
</evidence>
<comment type="similarity">
    <text evidence="2">Belongs to the vacuolar ATPase subunit S1 family.</text>
</comment>
<keyword evidence="11" id="KW-1185">Reference proteome</keyword>
<dbReference type="GO" id="GO:0033176">
    <property type="term" value="C:proton-transporting V-type ATPase complex"/>
    <property type="evidence" value="ECO:0007669"/>
    <property type="project" value="TreeGrafter"/>
</dbReference>
<dbReference type="AlphaFoldDB" id="A0A2G8JH87"/>
<evidence type="ECO:0000256" key="7">
    <source>
        <dbReference type="SAM" id="SignalP"/>
    </source>
</evidence>
<feature type="chain" id="PRO_5013668030" description="V-type proton ATPase subunit S1" evidence="7">
    <location>
        <begin position="26"/>
        <end position="433"/>
    </location>
</feature>
<organism evidence="10 11">
    <name type="scientific">Stichopus japonicus</name>
    <name type="common">Sea cucumber</name>
    <dbReference type="NCBI Taxonomy" id="307972"/>
    <lineage>
        <taxon>Eukaryota</taxon>
        <taxon>Metazoa</taxon>
        <taxon>Echinodermata</taxon>
        <taxon>Eleutherozoa</taxon>
        <taxon>Echinozoa</taxon>
        <taxon>Holothuroidea</taxon>
        <taxon>Aspidochirotacea</taxon>
        <taxon>Aspidochirotida</taxon>
        <taxon>Stichopodidae</taxon>
        <taxon>Apostichopus</taxon>
    </lineage>
</organism>
<dbReference type="InterPro" id="IPR046756">
    <property type="entry name" value="VAS1/VOA1_TM"/>
</dbReference>
<dbReference type="Proteomes" id="UP000230750">
    <property type="component" value="Unassembled WGS sequence"/>
</dbReference>
<evidence type="ECO:0000313" key="10">
    <source>
        <dbReference type="EMBL" id="PIK35110.1"/>
    </source>
</evidence>
<comment type="caution">
    <text evidence="10">The sequence shown here is derived from an EMBL/GenBank/DDBJ whole genome shotgun (WGS) entry which is preliminary data.</text>
</comment>
<keyword evidence="5 6" id="KW-0472">Membrane</keyword>
<keyword evidence="7" id="KW-0732">Signal</keyword>
<evidence type="ECO:0000256" key="3">
    <source>
        <dbReference type="ARBA" id="ARBA00022692"/>
    </source>
</evidence>
<dbReference type="OrthoDB" id="9985059at2759"/>
<reference evidence="10 11" key="1">
    <citation type="journal article" date="2017" name="PLoS Biol.">
        <title>The sea cucumber genome provides insights into morphological evolution and visceral regeneration.</title>
        <authorList>
            <person name="Zhang X."/>
            <person name="Sun L."/>
            <person name="Yuan J."/>
            <person name="Sun Y."/>
            <person name="Gao Y."/>
            <person name="Zhang L."/>
            <person name="Li S."/>
            <person name="Dai H."/>
            <person name="Hamel J.F."/>
            <person name="Liu C."/>
            <person name="Yu Y."/>
            <person name="Liu S."/>
            <person name="Lin W."/>
            <person name="Guo K."/>
            <person name="Jin S."/>
            <person name="Xu P."/>
            <person name="Storey K.B."/>
            <person name="Huan P."/>
            <person name="Zhang T."/>
            <person name="Zhou Y."/>
            <person name="Zhang J."/>
            <person name="Lin C."/>
            <person name="Li X."/>
            <person name="Xing L."/>
            <person name="Huo D."/>
            <person name="Sun M."/>
            <person name="Wang L."/>
            <person name="Mercier A."/>
            <person name="Li F."/>
            <person name="Yang H."/>
            <person name="Xiang J."/>
        </authorList>
    </citation>
    <scope>NUCLEOTIDE SEQUENCE [LARGE SCALE GENOMIC DNA]</scope>
    <source>
        <strain evidence="10">Shaxun</strain>
        <tissue evidence="10">Muscle</tissue>
    </source>
</reference>
<name>A0A2G8JH87_STIJA</name>
<proteinExistence type="inferred from homology"/>
<protein>
    <recommendedName>
        <fullName evidence="12">V-type proton ATPase subunit S1</fullName>
    </recommendedName>
</protein>
<dbReference type="PANTHER" id="PTHR12471:SF7">
    <property type="entry name" value="V-TYPE PROTON ATPASE SUBUNIT S1"/>
    <property type="match status" value="1"/>
</dbReference>
<gene>
    <name evidence="10" type="ORF">BSL78_28062</name>
</gene>
<evidence type="ECO:0000313" key="11">
    <source>
        <dbReference type="Proteomes" id="UP000230750"/>
    </source>
</evidence>
<dbReference type="Pfam" id="PF20520">
    <property type="entry name" value="Ac45-VOA1_TM"/>
    <property type="match status" value="1"/>
</dbReference>
<feature type="domain" description="V-type proton ATPase subunit S1 luminal" evidence="8">
    <location>
        <begin position="247"/>
        <end position="366"/>
    </location>
</feature>
<evidence type="ECO:0000256" key="4">
    <source>
        <dbReference type="ARBA" id="ARBA00022989"/>
    </source>
</evidence>
<accession>A0A2G8JH87</accession>
<evidence type="ECO:0000256" key="2">
    <source>
        <dbReference type="ARBA" id="ARBA00009037"/>
    </source>
</evidence>
<keyword evidence="3 6" id="KW-0812">Transmembrane</keyword>
<evidence type="ECO:0000256" key="5">
    <source>
        <dbReference type="ARBA" id="ARBA00023136"/>
    </source>
</evidence>
<dbReference type="GO" id="GO:0001671">
    <property type="term" value="F:ATPase activator activity"/>
    <property type="evidence" value="ECO:0007669"/>
    <property type="project" value="TreeGrafter"/>
</dbReference>
<feature type="domain" description="V-type proton ATPase subunit S1/VOA1 transmembrane" evidence="9">
    <location>
        <begin position="383"/>
        <end position="421"/>
    </location>
</feature>
<dbReference type="EMBL" id="MRZV01001984">
    <property type="protein sequence ID" value="PIK35110.1"/>
    <property type="molecule type" value="Genomic_DNA"/>
</dbReference>
<dbReference type="GO" id="GO:0030641">
    <property type="term" value="P:regulation of cellular pH"/>
    <property type="evidence" value="ECO:0007669"/>
    <property type="project" value="TreeGrafter"/>
</dbReference>
<dbReference type="STRING" id="307972.A0A2G8JH87"/>
<dbReference type="InterPro" id="IPR008388">
    <property type="entry name" value="Ac45_acc_su"/>
</dbReference>
<dbReference type="PANTHER" id="PTHR12471">
    <property type="entry name" value="VACUOLAR ATP SYNTHASE SUBUNIT S1"/>
    <property type="match status" value="1"/>
</dbReference>
<dbReference type="Gene3D" id="2.40.160.110">
    <property type="match status" value="1"/>
</dbReference>
<dbReference type="InterPro" id="IPR046755">
    <property type="entry name" value="VAS1_LD"/>
</dbReference>
<evidence type="ECO:0000259" key="9">
    <source>
        <dbReference type="Pfam" id="PF20520"/>
    </source>
</evidence>
<feature type="transmembrane region" description="Helical" evidence="6">
    <location>
        <begin position="389"/>
        <end position="415"/>
    </location>
</feature>
<feature type="signal peptide" evidence="7">
    <location>
        <begin position="1"/>
        <end position="25"/>
    </location>
</feature>
<comment type="subcellular location">
    <subcellularLocation>
        <location evidence="1">Membrane</location>
        <topology evidence="1">Single-pass membrane protein</topology>
    </subcellularLocation>
</comment>
<evidence type="ECO:0000256" key="6">
    <source>
        <dbReference type="SAM" id="Phobius"/>
    </source>
</evidence>
<evidence type="ECO:0000259" key="8">
    <source>
        <dbReference type="Pfam" id="PF05827"/>
    </source>
</evidence>
<keyword evidence="4 6" id="KW-1133">Transmembrane helix</keyword>